<dbReference type="PROSITE" id="PS50977">
    <property type="entry name" value="HTH_TETR_2"/>
    <property type="match status" value="1"/>
</dbReference>
<dbReference type="STRING" id="1333998.M2A_2368"/>
<dbReference type="Gene3D" id="1.10.357.10">
    <property type="entry name" value="Tetracycline Repressor, domain 2"/>
    <property type="match status" value="1"/>
</dbReference>
<evidence type="ECO:0000256" key="3">
    <source>
        <dbReference type="ARBA" id="ARBA00023163"/>
    </source>
</evidence>
<keyword evidence="3" id="KW-0804">Transcription</keyword>
<dbReference type="Pfam" id="PF14246">
    <property type="entry name" value="TetR_C_7"/>
    <property type="match status" value="1"/>
</dbReference>
<dbReference type="PANTHER" id="PTHR30055:SF146">
    <property type="entry name" value="HTH-TYPE TRANSCRIPTIONAL DUAL REGULATOR CECR"/>
    <property type="match status" value="1"/>
</dbReference>
<comment type="caution">
    <text evidence="7">The sequence shown here is derived from an EMBL/GenBank/DDBJ whole genome shotgun (WGS) entry which is preliminary data.</text>
</comment>
<organism evidence="7 8">
    <name type="scientific">Tepidicaulis marinus</name>
    <dbReference type="NCBI Taxonomy" id="1333998"/>
    <lineage>
        <taxon>Bacteria</taxon>
        <taxon>Pseudomonadati</taxon>
        <taxon>Pseudomonadota</taxon>
        <taxon>Alphaproteobacteria</taxon>
        <taxon>Hyphomicrobiales</taxon>
        <taxon>Parvibaculaceae</taxon>
        <taxon>Tepidicaulis</taxon>
    </lineage>
</organism>
<dbReference type="RefSeq" id="WP_045447654.1">
    <property type="nucleotide sequence ID" value="NZ_BBIO01000012.1"/>
</dbReference>
<feature type="DNA-binding region" description="H-T-H motif" evidence="4">
    <location>
        <begin position="49"/>
        <end position="68"/>
    </location>
</feature>
<dbReference type="Gene3D" id="1.10.10.60">
    <property type="entry name" value="Homeodomain-like"/>
    <property type="match status" value="1"/>
</dbReference>
<dbReference type="FunFam" id="1.10.10.60:FF:000141">
    <property type="entry name" value="TetR family transcriptional regulator"/>
    <property type="match status" value="1"/>
</dbReference>
<evidence type="ECO:0000313" key="7">
    <source>
        <dbReference type="EMBL" id="GAK45869.1"/>
    </source>
</evidence>
<dbReference type="InterPro" id="IPR001647">
    <property type="entry name" value="HTH_TetR"/>
</dbReference>
<dbReference type="AlphaFoldDB" id="A0A081BCV1"/>
<evidence type="ECO:0000256" key="2">
    <source>
        <dbReference type="ARBA" id="ARBA00023125"/>
    </source>
</evidence>
<dbReference type="Pfam" id="PF00440">
    <property type="entry name" value="TetR_N"/>
    <property type="match status" value="1"/>
</dbReference>
<keyword evidence="8" id="KW-1185">Reference proteome</keyword>
<dbReference type="PANTHER" id="PTHR30055">
    <property type="entry name" value="HTH-TYPE TRANSCRIPTIONAL REGULATOR RUTR"/>
    <property type="match status" value="1"/>
</dbReference>
<dbReference type="InterPro" id="IPR050109">
    <property type="entry name" value="HTH-type_TetR-like_transc_reg"/>
</dbReference>
<feature type="compositionally biased region" description="Polar residues" evidence="5">
    <location>
        <begin position="1"/>
        <end position="12"/>
    </location>
</feature>
<dbReference type="InterPro" id="IPR009057">
    <property type="entry name" value="Homeodomain-like_sf"/>
</dbReference>
<accession>A0A081BCV1</accession>
<feature type="region of interest" description="Disordered" evidence="5">
    <location>
        <begin position="1"/>
        <end position="21"/>
    </location>
</feature>
<dbReference type="SUPFAM" id="SSF46689">
    <property type="entry name" value="Homeodomain-like"/>
    <property type="match status" value="1"/>
</dbReference>
<name>A0A081BCV1_9HYPH</name>
<evidence type="ECO:0000256" key="5">
    <source>
        <dbReference type="SAM" id="MobiDB-lite"/>
    </source>
</evidence>
<dbReference type="PRINTS" id="PR00455">
    <property type="entry name" value="HTHTETR"/>
</dbReference>
<sequence length="218" mass="24253">MNVANSKQTTAPAHSGLENYRRRVSATKRRSILDAARDEFQHNGFTRAAMAEIARKADVSTATLYKHFNSKEELFSAVISEAYERIEETDADLGEHGTVEEVITKAANNILSAQFDQGLNALMRAVIAEVSGQPEIGREFFERGVIQRQQAVAKLLDKLVQRGLLKQHDTAISAQEVSGMLRESLIWPALFDPNFRLPKNKDKLIAEAVATLVARYGK</sequence>
<dbReference type="GO" id="GO:0000976">
    <property type="term" value="F:transcription cis-regulatory region binding"/>
    <property type="evidence" value="ECO:0007669"/>
    <property type="project" value="TreeGrafter"/>
</dbReference>
<dbReference type="EMBL" id="BBIO01000012">
    <property type="protein sequence ID" value="GAK45869.1"/>
    <property type="molecule type" value="Genomic_DNA"/>
</dbReference>
<dbReference type="InterPro" id="IPR039536">
    <property type="entry name" value="TetR_C_Proteobacteria"/>
</dbReference>
<dbReference type="GO" id="GO:0003700">
    <property type="term" value="F:DNA-binding transcription factor activity"/>
    <property type="evidence" value="ECO:0007669"/>
    <property type="project" value="TreeGrafter"/>
</dbReference>
<feature type="domain" description="HTH tetR-type" evidence="6">
    <location>
        <begin position="26"/>
        <end position="86"/>
    </location>
</feature>
<keyword evidence="1" id="KW-0805">Transcription regulation</keyword>
<evidence type="ECO:0000313" key="8">
    <source>
        <dbReference type="Proteomes" id="UP000028702"/>
    </source>
</evidence>
<dbReference type="InterPro" id="IPR036271">
    <property type="entry name" value="Tet_transcr_reg_TetR-rel_C_sf"/>
</dbReference>
<dbReference type="SUPFAM" id="SSF48498">
    <property type="entry name" value="Tetracyclin repressor-like, C-terminal domain"/>
    <property type="match status" value="1"/>
</dbReference>
<protein>
    <submittedName>
        <fullName evidence="7">TetR family transcriptional regulator</fullName>
    </submittedName>
</protein>
<reference evidence="7 8" key="1">
    <citation type="submission" date="2014-07" db="EMBL/GenBank/DDBJ databases">
        <title>Tepidicaulis marinum gen. nov., sp. nov., a novel marine bacterium denitrifying nitrate to nitrous oxide strictly under microaerobic conditions.</title>
        <authorList>
            <person name="Takeuchi M."/>
            <person name="Yamagishi T."/>
            <person name="Kamagata Y."/>
            <person name="Oshima K."/>
            <person name="Hattori M."/>
            <person name="Katayama T."/>
            <person name="Hanada S."/>
            <person name="Tamaki H."/>
            <person name="Marumo K."/>
            <person name="Maeda H."/>
            <person name="Nedachi M."/>
            <person name="Iwasaki W."/>
            <person name="Suwa Y."/>
            <person name="Sakata S."/>
        </authorList>
    </citation>
    <scope>NUCLEOTIDE SEQUENCE [LARGE SCALE GENOMIC DNA]</scope>
    <source>
        <strain evidence="7 8">MA2</strain>
    </source>
</reference>
<dbReference type="Proteomes" id="UP000028702">
    <property type="component" value="Unassembled WGS sequence"/>
</dbReference>
<evidence type="ECO:0000256" key="1">
    <source>
        <dbReference type="ARBA" id="ARBA00023015"/>
    </source>
</evidence>
<evidence type="ECO:0000256" key="4">
    <source>
        <dbReference type="PROSITE-ProRule" id="PRU00335"/>
    </source>
</evidence>
<keyword evidence="2 4" id="KW-0238">DNA-binding</keyword>
<gene>
    <name evidence="7" type="ORF">M2A_2368</name>
</gene>
<proteinExistence type="predicted"/>
<dbReference type="eggNOG" id="COG1309">
    <property type="taxonomic scope" value="Bacteria"/>
</dbReference>
<evidence type="ECO:0000259" key="6">
    <source>
        <dbReference type="PROSITE" id="PS50977"/>
    </source>
</evidence>